<protein>
    <submittedName>
        <fullName evidence="1">Uncharacterized protein</fullName>
    </submittedName>
</protein>
<proteinExistence type="predicted"/>
<evidence type="ECO:0000313" key="2">
    <source>
        <dbReference type="Proteomes" id="UP000095649"/>
    </source>
</evidence>
<dbReference type="Proteomes" id="UP000095649">
    <property type="component" value="Unassembled WGS sequence"/>
</dbReference>
<sequence>MRLDEKDMQPKSLKGKTFGKTIQEYRLRNGWTQDELSW</sequence>
<gene>
    <name evidence="1" type="ORF">ERS852582_01063</name>
</gene>
<organism evidence="1 2">
    <name type="scientific">Faecalibacterium prausnitzii</name>
    <dbReference type="NCBI Taxonomy" id="853"/>
    <lineage>
        <taxon>Bacteria</taxon>
        <taxon>Bacillati</taxon>
        <taxon>Bacillota</taxon>
        <taxon>Clostridia</taxon>
        <taxon>Eubacteriales</taxon>
        <taxon>Oscillospiraceae</taxon>
        <taxon>Faecalibacterium</taxon>
    </lineage>
</organism>
<evidence type="ECO:0000313" key="1">
    <source>
        <dbReference type="EMBL" id="CUM90178.1"/>
    </source>
</evidence>
<accession>A0A173SLX4</accession>
<dbReference type="EMBL" id="CYXN01000005">
    <property type="protein sequence ID" value="CUM90178.1"/>
    <property type="molecule type" value="Genomic_DNA"/>
</dbReference>
<dbReference type="AlphaFoldDB" id="A0A173SLX4"/>
<reference evidence="1 2" key="1">
    <citation type="submission" date="2015-09" db="EMBL/GenBank/DDBJ databases">
        <authorList>
            <consortium name="Pathogen Informatics"/>
        </authorList>
    </citation>
    <scope>NUCLEOTIDE SEQUENCE [LARGE SCALE GENOMIC DNA]</scope>
    <source>
        <strain evidence="1 2">2789STDY5834970</strain>
    </source>
</reference>
<name>A0A173SLX4_9FIRM</name>